<reference evidence="1 2" key="1">
    <citation type="submission" date="2018-06" db="EMBL/GenBank/DDBJ databases">
        <authorList>
            <consortium name="Pathogen Informatics"/>
            <person name="Doyle S."/>
        </authorList>
    </citation>
    <scope>NUCLEOTIDE SEQUENCE [LARGE SCALE GENOMIC DNA]</scope>
    <source>
        <strain evidence="1 2">NCTC8684</strain>
    </source>
</reference>
<sequence>MRQSVEYLRDAIEKLGVENHTKAATELKISKAALSMYLSGDRIMEDFACIMVAKILGIDGMEVIAAAQMEREKNEERREIWADFRKKFGVKAGIAGLATILTLGSLAPEKSNAGDINFDAISCVKNPVAVYIMSNPTKRMETAKTIL</sequence>
<proteinExistence type="predicted"/>
<comment type="caution">
    <text evidence="1">The sequence shown here is derived from an EMBL/GenBank/DDBJ whole genome shotgun (WGS) entry which is preliminary data.</text>
</comment>
<accession>A0AAX2M826</accession>
<dbReference type="RefSeq" id="WP_115648391.1">
    <property type="nucleotide sequence ID" value="NZ_JBHMEH010000127.1"/>
</dbReference>
<dbReference type="AlphaFoldDB" id="A0AAX2M826"/>
<dbReference type="EMBL" id="UIGR01000001">
    <property type="protein sequence ID" value="SUX32410.1"/>
    <property type="molecule type" value="Genomic_DNA"/>
</dbReference>
<evidence type="ECO:0000313" key="1">
    <source>
        <dbReference type="EMBL" id="SUX32410.1"/>
    </source>
</evidence>
<name>A0AAX2M826_CHRVL</name>
<dbReference type="Proteomes" id="UP000254029">
    <property type="component" value="Unassembled WGS sequence"/>
</dbReference>
<evidence type="ECO:0008006" key="3">
    <source>
        <dbReference type="Google" id="ProtNLM"/>
    </source>
</evidence>
<protein>
    <recommendedName>
        <fullName evidence="3">HTH cro/C1-type domain-containing protein</fullName>
    </recommendedName>
</protein>
<gene>
    <name evidence="1" type="ORF">NCTC8684_01487</name>
</gene>
<evidence type="ECO:0000313" key="2">
    <source>
        <dbReference type="Proteomes" id="UP000254029"/>
    </source>
</evidence>
<organism evidence="1 2">
    <name type="scientific">Chromobacterium violaceum</name>
    <dbReference type="NCBI Taxonomy" id="536"/>
    <lineage>
        <taxon>Bacteria</taxon>
        <taxon>Pseudomonadati</taxon>
        <taxon>Pseudomonadota</taxon>
        <taxon>Betaproteobacteria</taxon>
        <taxon>Neisseriales</taxon>
        <taxon>Chromobacteriaceae</taxon>
        <taxon>Chromobacterium</taxon>
    </lineage>
</organism>